<evidence type="ECO:0000313" key="2">
    <source>
        <dbReference type="EMBL" id="MVM34441.1"/>
    </source>
</evidence>
<dbReference type="PANTHER" id="PTHR32182">
    <property type="entry name" value="DNA REPLICATION AND REPAIR PROTEIN RECF"/>
    <property type="match status" value="1"/>
</dbReference>
<dbReference type="Proteomes" id="UP000436006">
    <property type="component" value="Unassembled WGS sequence"/>
</dbReference>
<dbReference type="GO" id="GO:0016887">
    <property type="term" value="F:ATP hydrolysis activity"/>
    <property type="evidence" value="ECO:0007669"/>
    <property type="project" value="InterPro"/>
</dbReference>
<proteinExistence type="predicted"/>
<accession>A0A7K1SKV3</accession>
<dbReference type="SUPFAM" id="SSF52540">
    <property type="entry name" value="P-loop containing nucleoside triphosphate hydrolases"/>
    <property type="match status" value="1"/>
</dbReference>
<dbReference type="RefSeq" id="WP_157589259.1">
    <property type="nucleotide sequence ID" value="NZ_WPIN01000015.1"/>
</dbReference>
<dbReference type="EMBL" id="WPIN01000015">
    <property type="protein sequence ID" value="MVM34441.1"/>
    <property type="molecule type" value="Genomic_DNA"/>
</dbReference>
<comment type="caution">
    <text evidence="2">The sequence shown here is derived from an EMBL/GenBank/DDBJ whole genome shotgun (WGS) entry which is preliminary data.</text>
</comment>
<reference evidence="2 3" key="1">
    <citation type="submission" date="2019-12" db="EMBL/GenBank/DDBJ databases">
        <title>Spirosoma sp. HMF4905 genome sequencing and assembly.</title>
        <authorList>
            <person name="Kang H."/>
            <person name="Cha I."/>
            <person name="Kim H."/>
            <person name="Joh K."/>
        </authorList>
    </citation>
    <scope>NUCLEOTIDE SEQUENCE [LARGE SCALE GENOMIC DNA]</scope>
    <source>
        <strain evidence="2 3">HMF4905</strain>
    </source>
</reference>
<dbReference type="InterPro" id="IPR003959">
    <property type="entry name" value="ATPase_AAA_core"/>
</dbReference>
<dbReference type="AlphaFoldDB" id="A0A7K1SKV3"/>
<dbReference type="PANTHER" id="PTHR32182:SF25">
    <property type="entry name" value="SLR1056 PROTEIN"/>
    <property type="match status" value="1"/>
</dbReference>
<name>A0A7K1SKV3_9BACT</name>
<organism evidence="2 3">
    <name type="scientific">Spirosoma arboris</name>
    <dbReference type="NCBI Taxonomy" id="2682092"/>
    <lineage>
        <taxon>Bacteria</taxon>
        <taxon>Pseudomonadati</taxon>
        <taxon>Bacteroidota</taxon>
        <taxon>Cytophagia</taxon>
        <taxon>Cytophagales</taxon>
        <taxon>Cytophagaceae</taxon>
        <taxon>Spirosoma</taxon>
    </lineage>
</organism>
<keyword evidence="3" id="KW-1185">Reference proteome</keyword>
<sequence length="655" mass="75662">MKLLRLHLLSPFRGLPIGFNVTFYAPTTANILANELEPICIVGLNGSGKSNLLEVIAELFYYLENYQRAADKLASNPTTQTYYDPKVRAQFEENIIQERDSDNAHEAGLEEYKTSFGFIVEYAFDPATWAVVLEDALRRSEDWIRSRFDSSYIQLRFTDSLNAQQRINPKLHIRKNPGELPNWDVLEHHHESTSPVFQTPFMPLPRHIVGYSSGLNELLSNPFIRMNMHYVDENLLDDKKSESVSSLVNLALNRLLFVDYESNKAVVLSNYLFPFKEYSISQNQREAYPRLETLNQLLNVSYLESFRITLRIPARISLNNNLDRVVQKLRRCATLSNEKILDDGRTEIRMDFKLDAPPQTSANFLANHTDAVRQAFRDHFSEPGELFQGLYLLQLLNVRLYSDALRKRVKNPQSGDNLSDLLPKYEEQQLLFSIGDIAFRKTGVTKPVYYQQLSDGEHQLLHVMGSLMLLNAPGTLFLFDEPETHFNPEWRSRFVSLLNEVVHDPEWDYYDSEEDIDQYTEFEREHPQREQEVLLTTHSPFIVSDCKPEKVFVAERNPNGETIFHRASDEDFSVTGSFNTLGASESLILEEIFNWRNSVSDMIKKRIEAIKANAETLDALRAGRKELLTFGESIEKFDALNYLNKREKILLSQTS</sequence>
<dbReference type="Gene3D" id="3.40.50.300">
    <property type="entry name" value="P-loop containing nucleotide triphosphate hydrolases"/>
    <property type="match status" value="1"/>
</dbReference>
<dbReference type="GO" id="GO:0005524">
    <property type="term" value="F:ATP binding"/>
    <property type="evidence" value="ECO:0007669"/>
    <property type="project" value="InterPro"/>
</dbReference>
<evidence type="ECO:0000313" key="3">
    <source>
        <dbReference type="Proteomes" id="UP000436006"/>
    </source>
</evidence>
<gene>
    <name evidence="2" type="ORF">GO755_30700</name>
</gene>
<protein>
    <submittedName>
        <fullName evidence="2">AAA family ATPase</fullName>
    </submittedName>
</protein>
<dbReference type="Pfam" id="PF13304">
    <property type="entry name" value="AAA_21"/>
    <property type="match status" value="1"/>
</dbReference>
<dbReference type="GO" id="GO:0006302">
    <property type="term" value="P:double-strand break repair"/>
    <property type="evidence" value="ECO:0007669"/>
    <property type="project" value="TreeGrafter"/>
</dbReference>
<dbReference type="GO" id="GO:0000731">
    <property type="term" value="P:DNA synthesis involved in DNA repair"/>
    <property type="evidence" value="ECO:0007669"/>
    <property type="project" value="TreeGrafter"/>
</dbReference>
<evidence type="ECO:0000259" key="1">
    <source>
        <dbReference type="Pfam" id="PF13304"/>
    </source>
</evidence>
<feature type="domain" description="ATPase AAA-type core" evidence="1">
    <location>
        <begin position="373"/>
        <end position="544"/>
    </location>
</feature>
<dbReference type="InterPro" id="IPR027417">
    <property type="entry name" value="P-loop_NTPase"/>
</dbReference>